<evidence type="ECO:0000256" key="2">
    <source>
        <dbReference type="SAM" id="Phobius"/>
    </source>
</evidence>
<comment type="caution">
    <text evidence="3">The sequence shown here is derived from an EMBL/GenBank/DDBJ whole genome shotgun (WGS) entry which is preliminary data.</text>
</comment>
<keyword evidence="2" id="KW-1133">Transmembrane helix</keyword>
<evidence type="ECO:0000313" key="3">
    <source>
        <dbReference type="EMBL" id="OAM90354.1"/>
    </source>
</evidence>
<protein>
    <recommendedName>
        <fullName evidence="5">Periplasmic heavy metal sensor</fullName>
    </recommendedName>
</protein>
<feature type="transmembrane region" description="Helical" evidence="2">
    <location>
        <begin position="6"/>
        <end position="27"/>
    </location>
</feature>
<evidence type="ECO:0008006" key="5">
    <source>
        <dbReference type="Google" id="ProtNLM"/>
    </source>
</evidence>
<dbReference type="STRING" id="1184151.AW736_00665"/>
<name>A0A178IKG2_9BACT</name>
<keyword evidence="2" id="KW-0472">Membrane</keyword>
<dbReference type="EMBL" id="LRRQ01000060">
    <property type="protein sequence ID" value="OAM90354.1"/>
    <property type="molecule type" value="Genomic_DNA"/>
</dbReference>
<accession>A0A178IKG2</accession>
<keyword evidence="4" id="KW-1185">Reference proteome</keyword>
<evidence type="ECO:0000313" key="4">
    <source>
        <dbReference type="Proteomes" id="UP000078486"/>
    </source>
</evidence>
<organism evidence="3 4">
    <name type="scientific">Termitidicoccus mucosus</name>
    <dbReference type="NCBI Taxonomy" id="1184151"/>
    <lineage>
        <taxon>Bacteria</taxon>
        <taxon>Pseudomonadati</taxon>
        <taxon>Verrucomicrobiota</taxon>
        <taxon>Opitutia</taxon>
        <taxon>Opitutales</taxon>
        <taxon>Opitutaceae</taxon>
        <taxon>Termitidicoccus</taxon>
    </lineage>
</organism>
<dbReference type="OrthoDB" id="196940at2"/>
<reference evidence="3 4" key="1">
    <citation type="submission" date="2016-01" db="EMBL/GenBank/DDBJ databases">
        <title>High potential of lignocellulose degradation of a new Verrucomicrobia species.</title>
        <authorList>
            <person name="Wang Y."/>
            <person name="Shi Y."/>
            <person name="Qiu Z."/>
            <person name="Liu S."/>
            <person name="Yang H."/>
        </authorList>
    </citation>
    <scope>NUCLEOTIDE SEQUENCE [LARGE SCALE GENOMIC DNA]</scope>
    <source>
        <strain evidence="3 4">TSB47</strain>
    </source>
</reference>
<sequence length="145" mass="16849">MNKNVLVAFAFIGIFLCGAITGGFLSVRYARGLVQKKAVEQMTAGQWRRISDLVDLTEEQRAKITPIVQQFVKEQQVLRKNTQTLAEKLNADIEAVLTDAQREEFAKRREEMRETERLWQRWIKEQRAKYGNRPPKSKPKDGSRK</sequence>
<evidence type="ECO:0000256" key="1">
    <source>
        <dbReference type="SAM" id="MobiDB-lite"/>
    </source>
</evidence>
<proteinExistence type="predicted"/>
<dbReference type="AlphaFoldDB" id="A0A178IKG2"/>
<feature type="region of interest" description="Disordered" evidence="1">
    <location>
        <begin position="126"/>
        <end position="145"/>
    </location>
</feature>
<gene>
    <name evidence="3" type="ORF">AW736_00665</name>
</gene>
<dbReference type="RefSeq" id="WP_068768377.1">
    <property type="nucleotide sequence ID" value="NZ_CP109796.1"/>
</dbReference>
<keyword evidence="2" id="KW-0812">Transmembrane</keyword>
<dbReference type="Proteomes" id="UP000078486">
    <property type="component" value="Unassembled WGS sequence"/>
</dbReference>